<evidence type="ECO:0000256" key="4">
    <source>
        <dbReference type="ARBA" id="ARBA00022723"/>
    </source>
</evidence>
<dbReference type="Proteomes" id="UP001224997">
    <property type="component" value="Unassembled WGS sequence"/>
</dbReference>
<dbReference type="PROSITE" id="PS51085">
    <property type="entry name" value="2FE2S_FER_2"/>
    <property type="match status" value="1"/>
</dbReference>
<evidence type="ECO:0000256" key="8">
    <source>
        <dbReference type="ARBA" id="ARBA00023014"/>
    </source>
</evidence>
<dbReference type="PANTHER" id="PTHR47354:SF6">
    <property type="entry name" value="NADH OXIDOREDUCTASE HCR"/>
    <property type="match status" value="1"/>
</dbReference>
<dbReference type="Pfam" id="PF00175">
    <property type="entry name" value="NAD_binding_1"/>
    <property type="match status" value="1"/>
</dbReference>
<evidence type="ECO:0000256" key="1">
    <source>
        <dbReference type="ARBA" id="ARBA00001974"/>
    </source>
</evidence>
<dbReference type="SUPFAM" id="SSF63380">
    <property type="entry name" value="Riboflavin synthase domain-like"/>
    <property type="match status" value="1"/>
</dbReference>
<dbReference type="InterPro" id="IPR036010">
    <property type="entry name" value="2Fe-2S_ferredoxin-like_sf"/>
</dbReference>
<evidence type="ECO:0000313" key="13">
    <source>
        <dbReference type="Proteomes" id="UP001224997"/>
    </source>
</evidence>
<dbReference type="SUPFAM" id="SSF52343">
    <property type="entry name" value="Ferredoxin reductase-like, C-terminal NADP-linked domain"/>
    <property type="match status" value="1"/>
</dbReference>
<dbReference type="InterPro" id="IPR017938">
    <property type="entry name" value="Riboflavin_synthase-like_b-brl"/>
</dbReference>
<dbReference type="EMBL" id="JAVAMQ010000009">
    <property type="protein sequence ID" value="MDP5307674.1"/>
    <property type="molecule type" value="Genomic_DNA"/>
</dbReference>
<evidence type="ECO:0000256" key="6">
    <source>
        <dbReference type="ARBA" id="ARBA00023002"/>
    </source>
</evidence>
<evidence type="ECO:0000259" key="11">
    <source>
        <dbReference type="PROSITE" id="PS51384"/>
    </source>
</evidence>
<organism evidence="12 13">
    <name type="scientific">Paracoccus spongiarum</name>
    <dbReference type="NCBI Taxonomy" id="3064387"/>
    <lineage>
        <taxon>Bacteria</taxon>
        <taxon>Pseudomonadati</taxon>
        <taxon>Pseudomonadota</taxon>
        <taxon>Alphaproteobacteria</taxon>
        <taxon>Rhodobacterales</taxon>
        <taxon>Paracoccaceae</taxon>
        <taxon>Paracoccus</taxon>
    </lineage>
</organism>
<comment type="caution">
    <text evidence="12">The sequence shown here is derived from an EMBL/GenBank/DDBJ whole genome shotgun (WGS) entry which is preliminary data.</text>
</comment>
<keyword evidence="5" id="KW-0274">FAD</keyword>
<feature type="domain" description="2Fe-2S ferredoxin-type" evidence="10">
    <location>
        <begin position="279"/>
        <end position="363"/>
    </location>
</feature>
<evidence type="ECO:0000256" key="2">
    <source>
        <dbReference type="ARBA" id="ARBA00022630"/>
    </source>
</evidence>
<dbReference type="InterPro" id="IPR039261">
    <property type="entry name" value="FNR_nucleotide-bd"/>
</dbReference>
<keyword evidence="7" id="KW-0408">Iron</keyword>
<name>A0ABT9JCW4_9RHOB</name>
<dbReference type="PROSITE" id="PS00197">
    <property type="entry name" value="2FE2S_FER_1"/>
    <property type="match status" value="1"/>
</dbReference>
<proteinExistence type="inferred from homology"/>
<dbReference type="Gene3D" id="3.10.20.30">
    <property type="match status" value="1"/>
</dbReference>
<evidence type="ECO:0000256" key="7">
    <source>
        <dbReference type="ARBA" id="ARBA00023004"/>
    </source>
</evidence>
<keyword evidence="3" id="KW-0001">2Fe-2S</keyword>
<keyword evidence="13" id="KW-1185">Reference proteome</keyword>
<evidence type="ECO:0000259" key="10">
    <source>
        <dbReference type="PROSITE" id="PS51085"/>
    </source>
</evidence>
<dbReference type="InterPro" id="IPR006058">
    <property type="entry name" value="2Fe2S_fd_BS"/>
</dbReference>
<sequence>MKKPRLNWAAEPWSDDELLECAMAVPETEDTYSFTFRAPSGAWFDYQPGQFITLDLPVDPARGPKGNIQRTYTISSSPSRPLSISVTVKAQPASIGTRWMLDNLKPGMRIKAYGPAGIFSSHRHPARKYLFISAGSGITPMMSMTTWAWDSGEMPDIVFVHAARRPSDIIFRERLQHFANRVPGLQLRLTVEEPDPFRAWPGYMGRLNQIMLGLMAPDYLEREVFCCGPEPFMQSVRDLLNALGYDMDHYHQESFGAPVATEADAPVIDDVVPDEDARSQIRFAASDVVAACAETDTVLAVAKRAGLNIPSGCTFGLCGTCKVRKLSGEVHMVHNGGISDEDIAEGWILACCSNPMGRVEIDV</sequence>
<dbReference type="CDD" id="cd06215">
    <property type="entry name" value="FNR_iron_sulfur_binding_1"/>
    <property type="match status" value="1"/>
</dbReference>
<accession>A0ABT9JCW4</accession>
<dbReference type="InterPro" id="IPR050415">
    <property type="entry name" value="MRET"/>
</dbReference>
<dbReference type="PROSITE" id="PS51384">
    <property type="entry name" value="FAD_FR"/>
    <property type="match status" value="1"/>
</dbReference>
<dbReference type="SUPFAM" id="SSF54292">
    <property type="entry name" value="2Fe-2S ferredoxin-like"/>
    <property type="match status" value="1"/>
</dbReference>
<keyword evidence="4" id="KW-0479">Metal-binding</keyword>
<dbReference type="Gene3D" id="2.40.30.10">
    <property type="entry name" value="Translation factors"/>
    <property type="match status" value="1"/>
</dbReference>
<dbReference type="Pfam" id="PF00970">
    <property type="entry name" value="FAD_binding_6"/>
    <property type="match status" value="1"/>
</dbReference>
<evidence type="ECO:0000256" key="3">
    <source>
        <dbReference type="ARBA" id="ARBA00022714"/>
    </source>
</evidence>
<gene>
    <name evidence="12" type="ORF">Q5Y72_11280</name>
</gene>
<dbReference type="InterPro" id="IPR012675">
    <property type="entry name" value="Beta-grasp_dom_sf"/>
</dbReference>
<comment type="similarity">
    <text evidence="9">In the N-terminal section; belongs to the FAD-binding oxidoreductase type 6 family.</text>
</comment>
<dbReference type="Pfam" id="PF00111">
    <property type="entry name" value="Fer2"/>
    <property type="match status" value="1"/>
</dbReference>
<keyword evidence="6" id="KW-0560">Oxidoreductase</keyword>
<dbReference type="CDD" id="cd00207">
    <property type="entry name" value="fer2"/>
    <property type="match status" value="1"/>
</dbReference>
<feature type="domain" description="FAD-binding FR-type" evidence="11">
    <location>
        <begin position="11"/>
        <end position="122"/>
    </location>
</feature>
<dbReference type="PRINTS" id="PR00410">
    <property type="entry name" value="PHEHYDRXLASE"/>
</dbReference>
<dbReference type="RefSeq" id="WP_305963527.1">
    <property type="nucleotide sequence ID" value="NZ_JAVAMQ010000009.1"/>
</dbReference>
<keyword evidence="8" id="KW-0411">Iron-sulfur</keyword>
<reference evidence="12 13" key="1">
    <citation type="submission" date="2023-08" db="EMBL/GenBank/DDBJ databases">
        <authorList>
            <person name="Park J.-S."/>
        </authorList>
    </citation>
    <scope>NUCLEOTIDE SEQUENCE [LARGE SCALE GENOMIC DNA]</scope>
    <source>
        <strain evidence="12 13">2205BS29-5</strain>
    </source>
</reference>
<keyword evidence="2" id="KW-0285">Flavoprotein</keyword>
<dbReference type="InterPro" id="IPR017927">
    <property type="entry name" value="FAD-bd_FR_type"/>
</dbReference>
<dbReference type="InterPro" id="IPR008333">
    <property type="entry name" value="Cbr1-like_FAD-bd_dom"/>
</dbReference>
<dbReference type="PANTHER" id="PTHR47354">
    <property type="entry name" value="NADH OXIDOREDUCTASE HCR"/>
    <property type="match status" value="1"/>
</dbReference>
<dbReference type="InterPro" id="IPR001041">
    <property type="entry name" value="2Fe-2S_ferredoxin-type"/>
</dbReference>
<dbReference type="InterPro" id="IPR001433">
    <property type="entry name" value="OxRdtase_FAD/NAD-bd"/>
</dbReference>
<comment type="cofactor">
    <cofactor evidence="1">
        <name>FAD</name>
        <dbReference type="ChEBI" id="CHEBI:57692"/>
    </cofactor>
</comment>
<evidence type="ECO:0000313" key="12">
    <source>
        <dbReference type="EMBL" id="MDP5307674.1"/>
    </source>
</evidence>
<evidence type="ECO:0000256" key="5">
    <source>
        <dbReference type="ARBA" id="ARBA00022827"/>
    </source>
</evidence>
<dbReference type="Gene3D" id="3.40.50.80">
    <property type="entry name" value="Nucleotide-binding domain of ferredoxin-NADP reductase (FNR) module"/>
    <property type="match status" value="1"/>
</dbReference>
<protein>
    <submittedName>
        <fullName evidence="12">Hybrid-cluster NAD(P)-dependent oxidoreductase</fullName>
    </submittedName>
</protein>
<evidence type="ECO:0000256" key="9">
    <source>
        <dbReference type="ARBA" id="ARBA00061434"/>
    </source>
</evidence>